<dbReference type="Proteomes" id="UP001202328">
    <property type="component" value="Unassembled WGS sequence"/>
</dbReference>
<evidence type="ECO:0000313" key="1">
    <source>
        <dbReference type="EMBL" id="KAI3956072.1"/>
    </source>
</evidence>
<protein>
    <submittedName>
        <fullName evidence="1">Uncharacterized protein</fullName>
    </submittedName>
</protein>
<dbReference type="EMBL" id="JAJJMB010001710">
    <property type="protein sequence ID" value="KAI3956072.1"/>
    <property type="molecule type" value="Genomic_DNA"/>
</dbReference>
<reference evidence="1" key="1">
    <citation type="submission" date="2022-04" db="EMBL/GenBank/DDBJ databases">
        <title>A functionally conserved STORR gene fusion in Papaver species that diverged 16.8 million years ago.</title>
        <authorList>
            <person name="Catania T."/>
        </authorList>
    </citation>
    <scope>NUCLEOTIDE SEQUENCE</scope>
    <source>
        <strain evidence="1">S-188037</strain>
    </source>
</reference>
<keyword evidence="2" id="KW-1185">Reference proteome</keyword>
<name>A0AAD4XXQ7_9MAGN</name>
<dbReference type="AlphaFoldDB" id="A0AAD4XXQ7"/>
<evidence type="ECO:0000313" key="2">
    <source>
        <dbReference type="Proteomes" id="UP001202328"/>
    </source>
</evidence>
<accession>A0AAD4XXQ7</accession>
<feature type="non-terminal residue" evidence="1">
    <location>
        <position position="83"/>
    </location>
</feature>
<comment type="caution">
    <text evidence="1">The sequence shown here is derived from an EMBL/GenBank/DDBJ whole genome shotgun (WGS) entry which is preliminary data.</text>
</comment>
<proteinExistence type="predicted"/>
<gene>
    <name evidence="1" type="ORF">MKW98_027386</name>
</gene>
<organism evidence="1 2">
    <name type="scientific">Papaver atlanticum</name>
    <dbReference type="NCBI Taxonomy" id="357466"/>
    <lineage>
        <taxon>Eukaryota</taxon>
        <taxon>Viridiplantae</taxon>
        <taxon>Streptophyta</taxon>
        <taxon>Embryophyta</taxon>
        <taxon>Tracheophyta</taxon>
        <taxon>Spermatophyta</taxon>
        <taxon>Magnoliopsida</taxon>
        <taxon>Ranunculales</taxon>
        <taxon>Papaveraceae</taxon>
        <taxon>Papaveroideae</taxon>
        <taxon>Papaver</taxon>
    </lineage>
</organism>
<sequence>MLYKENCKKKSVWHTLGNIHTHRSFITLLAIIRWSGCRWASQATAARLATTVSGNKGSSKPKDDCVLLNKIDNLSKIIDVLKD</sequence>